<proteinExistence type="predicted"/>
<evidence type="ECO:0000313" key="2">
    <source>
        <dbReference type="Proteomes" id="UP000008909"/>
    </source>
</evidence>
<reference key="2">
    <citation type="submission" date="2011-10" db="EMBL/GenBank/DDBJ databases">
        <title>The genome and transcriptome sequence of Clonorchis sinensis provide insights into the carcinogenic liver fluke.</title>
        <authorList>
            <person name="Wang X."/>
            <person name="Huang Y."/>
            <person name="Chen W."/>
            <person name="Liu H."/>
            <person name="Guo L."/>
            <person name="Chen Y."/>
            <person name="Luo F."/>
            <person name="Zhou W."/>
            <person name="Sun J."/>
            <person name="Mao Q."/>
            <person name="Liang P."/>
            <person name="Zhou C."/>
            <person name="Tian Y."/>
            <person name="Men J."/>
            <person name="Lv X."/>
            <person name="Huang L."/>
            <person name="Zhou J."/>
            <person name="Hu Y."/>
            <person name="Li R."/>
            <person name="Zhang F."/>
            <person name="Lei H."/>
            <person name="Li X."/>
            <person name="Hu X."/>
            <person name="Liang C."/>
            <person name="Xu J."/>
            <person name="Wu Z."/>
            <person name="Yu X."/>
        </authorList>
    </citation>
    <scope>NUCLEOTIDE SEQUENCE</scope>
    <source>
        <strain>Henan</strain>
    </source>
</reference>
<sequence length="110" mass="12556">MGLRSTIITVTVDYLYTDGIDQISAAIHIYHNLIEFNQKVFVTGPQELEVKLQQTICKSSAESAGILRIEYPVHRYHMFTTKRSYSRCRVDIEYGLIRQDGLDSTATVGR</sequence>
<dbReference type="Proteomes" id="UP000008909">
    <property type="component" value="Unassembled WGS sequence"/>
</dbReference>
<organism evidence="1 2">
    <name type="scientific">Clonorchis sinensis</name>
    <name type="common">Chinese liver fluke</name>
    <dbReference type="NCBI Taxonomy" id="79923"/>
    <lineage>
        <taxon>Eukaryota</taxon>
        <taxon>Metazoa</taxon>
        <taxon>Spiralia</taxon>
        <taxon>Lophotrochozoa</taxon>
        <taxon>Platyhelminthes</taxon>
        <taxon>Trematoda</taxon>
        <taxon>Digenea</taxon>
        <taxon>Opisthorchiida</taxon>
        <taxon>Opisthorchiata</taxon>
        <taxon>Opisthorchiidae</taxon>
        <taxon>Clonorchis</taxon>
    </lineage>
</organism>
<dbReference type="EMBL" id="DF144133">
    <property type="protein sequence ID" value="GAA56002.1"/>
    <property type="molecule type" value="Genomic_DNA"/>
</dbReference>
<gene>
    <name evidence="1" type="ORF">CLF_109596</name>
</gene>
<keyword evidence="2" id="KW-1185">Reference proteome</keyword>
<reference evidence="1" key="1">
    <citation type="journal article" date="2011" name="Genome Biol.">
        <title>The draft genome of the carcinogenic human liver fluke Clonorchis sinensis.</title>
        <authorList>
            <person name="Wang X."/>
            <person name="Chen W."/>
            <person name="Huang Y."/>
            <person name="Sun J."/>
            <person name="Men J."/>
            <person name="Liu H."/>
            <person name="Luo F."/>
            <person name="Guo L."/>
            <person name="Lv X."/>
            <person name="Deng C."/>
            <person name="Zhou C."/>
            <person name="Fan Y."/>
            <person name="Li X."/>
            <person name="Huang L."/>
            <person name="Hu Y."/>
            <person name="Liang C."/>
            <person name="Hu X."/>
            <person name="Xu J."/>
            <person name="Yu X."/>
        </authorList>
    </citation>
    <scope>NUCLEOTIDE SEQUENCE [LARGE SCALE GENOMIC DNA]</scope>
    <source>
        <strain evidence="1">Henan</strain>
    </source>
</reference>
<protein>
    <submittedName>
        <fullName evidence="1">Uncharacterized protein</fullName>
    </submittedName>
</protein>
<evidence type="ECO:0000313" key="1">
    <source>
        <dbReference type="EMBL" id="GAA56002.1"/>
    </source>
</evidence>
<name>G7YSS2_CLOSI</name>
<accession>G7YSS2</accession>
<dbReference type="AlphaFoldDB" id="G7YSS2"/>